<dbReference type="Gene3D" id="3.30.70.1290">
    <property type="entry name" value="Transposase IS200-like"/>
    <property type="match status" value="1"/>
</dbReference>
<dbReference type="SMART" id="SM01321">
    <property type="entry name" value="Y1_Tnp"/>
    <property type="match status" value="1"/>
</dbReference>
<dbReference type="GO" id="GO:0004803">
    <property type="term" value="F:transposase activity"/>
    <property type="evidence" value="ECO:0007669"/>
    <property type="project" value="InterPro"/>
</dbReference>
<dbReference type="GO" id="GO:0043565">
    <property type="term" value="F:sequence-specific DNA binding"/>
    <property type="evidence" value="ECO:0007669"/>
    <property type="project" value="TreeGrafter"/>
</dbReference>
<feature type="domain" description="Transposase IS200-like" evidence="1">
    <location>
        <begin position="17"/>
        <end position="131"/>
    </location>
</feature>
<dbReference type="GO" id="GO:0006313">
    <property type="term" value="P:DNA transposition"/>
    <property type="evidence" value="ECO:0007669"/>
    <property type="project" value="InterPro"/>
</dbReference>
<evidence type="ECO:0000259" key="1">
    <source>
        <dbReference type="SMART" id="SM01321"/>
    </source>
</evidence>
<dbReference type="PANTHER" id="PTHR36966:SF1">
    <property type="entry name" value="REP-ASSOCIATED TYROSINE TRANSPOSASE"/>
    <property type="match status" value="1"/>
</dbReference>
<name>A0A2G9YBG3_9BACT</name>
<dbReference type="InterPro" id="IPR036515">
    <property type="entry name" value="Transposase_17_sf"/>
</dbReference>
<sequence length="157" mass="19115">MQSNYKKRIRLKNFDYKGSYRYFITLCTFNKKPILTDNSLILWLVKTLREKAKVFKFKIWAYCFMPDHVHLLLEGNDYGSELKRFISSYKQSTSFYYKRRTGFSLWQINFYEHVLRKEEDTKSVAYYILGNPVRKGLVEDYKNYEFLGSFEFDIMQM</sequence>
<dbReference type="NCBIfam" id="NF047646">
    <property type="entry name" value="REP_Tyr_transpos"/>
    <property type="match status" value="1"/>
</dbReference>
<dbReference type="InterPro" id="IPR052715">
    <property type="entry name" value="RAYT_transposase"/>
</dbReference>
<organism evidence="2 3">
    <name type="scientific">bacterium (Candidatus Ratteibacteria) CG23_combo_of_CG06-09_8_20_14_all_48_7</name>
    <dbReference type="NCBI Taxonomy" id="2014292"/>
    <lineage>
        <taxon>Bacteria</taxon>
        <taxon>Candidatus Ratteibacteria</taxon>
    </lineage>
</organism>
<evidence type="ECO:0000313" key="3">
    <source>
        <dbReference type="Proteomes" id="UP000230392"/>
    </source>
</evidence>
<gene>
    <name evidence="2" type="ORF">COX46_01435</name>
</gene>
<protein>
    <recommendedName>
        <fullName evidence="1">Transposase IS200-like domain-containing protein</fullName>
    </recommendedName>
</protein>
<dbReference type="EMBL" id="PCRF01000066">
    <property type="protein sequence ID" value="PIP16569.1"/>
    <property type="molecule type" value="Genomic_DNA"/>
</dbReference>
<evidence type="ECO:0000313" key="2">
    <source>
        <dbReference type="EMBL" id="PIP16569.1"/>
    </source>
</evidence>
<proteinExistence type="predicted"/>
<dbReference type="Proteomes" id="UP000230392">
    <property type="component" value="Unassembled WGS sequence"/>
</dbReference>
<dbReference type="Pfam" id="PF01797">
    <property type="entry name" value="Y1_Tnp"/>
    <property type="match status" value="1"/>
</dbReference>
<dbReference type="InterPro" id="IPR002686">
    <property type="entry name" value="Transposase_17"/>
</dbReference>
<accession>A0A2G9YBG3</accession>
<comment type="caution">
    <text evidence="2">The sequence shown here is derived from an EMBL/GenBank/DDBJ whole genome shotgun (WGS) entry which is preliminary data.</text>
</comment>
<dbReference type="PANTHER" id="PTHR36966">
    <property type="entry name" value="REP-ASSOCIATED TYROSINE TRANSPOSASE"/>
    <property type="match status" value="1"/>
</dbReference>
<dbReference type="AlphaFoldDB" id="A0A2G9YBG3"/>
<dbReference type="SUPFAM" id="SSF143422">
    <property type="entry name" value="Transposase IS200-like"/>
    <property type="match status" value="1"/>
</dbReference>
<reference evidence="2 3" key="1">
    <citation type="submission" date="2017-09" db="EMBL/GenBank/DDBJ databases">
        <title>Depth-based differentiation of microbial function through sediment-hosted aquifers and enrichment of novel symbionts in the deep terrestrial subsurface.</title>
        <authorList>
            <person name="Probst A.J."/>
            <person name="Ladd B."/>
            <person name="Jarett J.K."/>
            <person name="Geller-Mcgrath D.E."/>
            <person name="Sieber C.M."/>
            <person name="Emerson J.B."/>
            <person name="Anantharaman K."/>
            <person name="Thomas B.C."/>
            <person name="Malmstrom R."/>
            <person name="Stieglmeier M."/>
            <person name="Klingl A."/>
            <person name="Woyke T."/>
            <person name="Ryan C.M."/>
            <person name="Banfield J.F."/>
        </authorList>
    </citation>
    <scope>NUCLEOTIDE SEQUENCE [LARGE SCALE GENOMIC DNA]</scope>
    <source>
        <strain evidence="2">CG23_combo_of_CG06-09_8_20_14_all_48_7</strain>
    </source>
</reference>